<dbReference type="PANTHER" id="PTHR30349">
    <property type="entry name" value="PHAGE INTEGRASE-RELATED"/>
    <property type="match status" value="1"/>
</dbReference>
<proteinExistence type="inferred from homology"/>
<dbReference type="InterPro" id="IPR050090">
    <property type="entry name" value="Tyrosine_recombinase_XerCD"/>
</dbReference>
<dbReference type="PROSITE" id="PS51898">
    <property type="entry name" value="TYR_RECOMBINASE"/>
    <property type="match status" value="1"/>
</dbReference>
<dbReference type="PANTHER" id="PTHR30349:SF41">
    <property type="entry name" value="INTEGRASE_RECOMBINASE PROTEIN MJ0367-RELATED"/>
    <property type="match status" value="1"/>
</dbReference>
<evidence type="ECO:0000259" key="6">
    <source>
        <dbReference type="PROSITE" id="PS51900"/>
    </source>
</evidence>
<dbReference type="STRING" id="157838.AN964_05925"/>
<dbReference type="InterPro" id="IPR013762">
    <property type="entry name" value="Integrase-like_cat_sf"/>
</dbReference>
<sequence length="337" mass="38638">MQKLLTKNSKGGIPIRRRKEVTKIEVKKVVENVSKKEIPTSNFQNASQEFLKHCRIKGLSIDTVKFYQKELKQTMRSFAEINVPIGDIRKIKTPHVENFIEYQQSLGRAINTINSRLRAGRTFFNFCLRKGYINSNPYEGVPQLKKRHEVGATFTKRQLKLLLEAPDVTTFVGLRDLAVMLTFAHTGIRLTELTSLRVQDVSFDGKGAINVQHAKNRYARRIPLTKRLKAVLRAYIEERGALDTDSLFITVENQPITGRSIQCRLKHYGQQTGVIKQVKVSPHAFRRTFCRLKVEAGTNIFVLQRLTGHHSLEILRRYVEIYGTDLEKAIEDGFDGL</sequence>
<name>A0A0Q3WVA7_9BACI</name>
<dbReference type="GO" id="GO:0015074">
    <property type="term" value="P:DNA integration"/>
    <property type="evidence" value="ECO:0007669"/>
    <property type="project" value="InterPro"/>
</dbReference>
<dbReference type="InterPro" id="IPR010998">
    <property type="entry name" value="Integrase_recombinase_N"/>
</dbReference>
<dbReference type="InterPro" id="IPR002104">
    <property type="entry name" value="Integrase_catalytic"/>
</dbReference>
<feature type="domain" description="Tyr recombinase" evidence="5">
    <location>
        <begin position="149"/>
        <end position="331"/>
    </location>
</feature>
<keyword evidence="2 4" id="KW-0238">DNA-binding</keyword>
<evidence type="ECO:0000256" key="4">
    <source>
        <dbReference type="PROSITE-ProRule" id="PRU01248"/>
    </source>
</evidence>
<evidence type="ECO:0000259" key="5">
    <source>
        <dbReference type="PROSITE" id="PS51898"/>
    </source>
</evidence>
<evidence type="ECO:0000256" key="3">
    <source>
        <dbReference type="ARBA" id="ARBA00023172"/>
    </source>
</evidence>
<dbReference type="PROSITE" id="PS51900">
    <property type="entry name" value="CB"/>
    <property type="match status" value="1"/>
</dbReference>
<gene>
    <name evidence="7" type="ORF">AN964_05925</name>
</gene>
<dbReference type="InterPro" id="IPR044068">
    <property type="entry name" value="CB"/>
</dbReference>
<dbReference type="Gene3D" id="1.10.150.130">
    <property type="match status" value="1"/>
</dbReference>
<dbReference type="AlphaFoldDB" id="A0A0Q3WVA7"/>
<accession>A0A0Q3WVA7</accession>
<keyword evidence="8" id="KW-1185">Reference proteome</keyword>
<reference evidence="7" key="1">
    <citation type="submission" date="2015-09" db="EMBL/GenBank/DDBJ databases">
        <title>Genome sequencing project for genomic taxonomy and phylogenomics of Bacillus-like bacteria.</title>
        <authorList>
            <person name="Liu B."/>
            <person name="Wang J."/>
            <person name="Zhu Y."/>
            <person name="Liu G."/>
            <person name="Chen Q."/>
            <person name="Chen Z."/>
            <person name="Lan J."/>
            <person name="Che J."/>
            <person name="Ge C."/>
            <person name="Shi H."/>
            <person name="Pan Z."/>
            <person name="Liu X."/>
        </authorList>
    </citation>
    <scope>NUCLEOTIDE SEQUENCE [LARGE SCALE GENOMIC DNA]</scope>
    <source>
        <strain evidence="7">LMG 18435</strain>
    </source>
</reference>
<evidence type="ECO:0000313" key="8">
    <source>
        <dbReference type="Proteomes" id="UP000051888"/>
    </source>
</evidence>
<dbReference type="GO" id="GO:0003677">
    <property type="term" value="F:DNA binding"/>
    <property type="evidence" value="ECO:0007669"/>
    <property type="project" value="UniProtKB-UniRule"/>
</dbReference>
<comment type="similarity">
    <text evidence="1">Belongs to the 'phage' integrase family.</text>
</comment>
<dbReference type="OrthoDB" id="107900at2"/>
<evidence type="ECO:0008006" key="9">
    <source>
        <dbReference type="Google" id="ProtNLM"/>
    </source>
</evidence>
<protein>
    <recommendedName>
        <fullName evidence="9">Integrase/recombinase XerD</fullName>
    </recommendedName>
</protein>
<dbReference type="CDD" id="cd00397">
    <property type="entry name" value="DNA_BRE_C"/>
    <property type="match status" value="1"/>
</dbReference>
<dbReference type="InterPro" id="IPR024457">
    <property type="entry name" value="Putative_integrase_N"/>
</dbReference>
<dbReference type="EMBL" id="LJJC01000004">
    <property type="protein sequence ID" value="KQL53093.1"/>
    <property type="molecule type" value="Genomic_DNA"/>
</dbReference>
<dbReference type="GO" id="GO:0006310">
    <property type="term" value="P:DNA recombination"/>
    <property type="evidence" value="ECO:0007669"/>
    <property type="project" value="UniProtKB-KW"/>
</dbReference>
<dbReference type="RefSeq" id="WP_055738814.1">
    <property type="nucleotide sequence ID" value="NZ_JAAIWL010000066.1"/>
</dbReference>
<keyword evidence="3" id="KW-0233">DNA recombination</keyword>
<evidence type="ECO:0000256" key="2">
    <source>
        <dbReference type="ARBA" id="ARBA00023125"/>
    </source>
</evidence>
<dbReference type="PATRIC" id="fig|157838.3.peg.1319"/>
<dbReference type="InterPro" id="IPR011010">
    <property type="entry name" value="DNA_brk_join_enz"/>
</dbReference>
<evidence type="ECO:0000313" key="7">
    <source>
        <dbReference type="EMBL" id="KQL53093.1"/>
    </source>
</evidence>
<feature type="domain" description="Core-binding (CB)" evidence="6">
    <location>
        <begin position="41"/>
        <end position="128"/>
    </location>
</feature>
<dbReference type="Gene3D" id="1.10.443.10">
    <property type="entry name" value="Intergrase catalytic core"/>
    <property type="match status" value="1"/>
</dbReference>
<dbReference type="Pfam" id="PF00589">
    <property type="entry name" value="Phage_integrase"/>
    <property type="match status" value="1"/>
</dbReference>
<dbReference type="Pfam" id="PF12834">
    <property type="entry name" value="Phage_int_SAM_2"/>
    <property type="match status" value="1"/>
</dbReference>
<dbReference type="Proteomes" id="UP000051888">
    <property type="component" value="Unassembled WGS sequence"/>
</dbReference>
<dbReference type="SUPFAM" id="SSF56349">
    <property type="entry name" value="DNA breaking-rejoining enzymes"/>
    <property type="match status" value="1"/>
</dbReference>
<comment type="caution">
    <text evidence="7">The sequence shown here is derived from an EMBL/GenBank/DDBJ whole genome shotgun (WGS) entry which is preliminary data.</text>
</comment>
<organism evidence="7 8">
    <name type="scientific">Heyndrickxia shackletonii</name>
    <dbReference type="NCBI Taxonomy" id="157838"/>
    <lineage>
        <taxon>Bacteria</taxon>
        <taxon>Bacillati</taxon>
        <taxon>Bacillota</taxon>
        <taxon>Bacilli</taxon>
        <taxon>Bacillales</taxon>
        <taxon>Bacillaceae</taxon>
        <taxon>Heyndrickxia</taxon>
    </lineage>
</organism>
<evidence type="ECO:0000256" key="1">
    <source>
        <dbReference type="ARBA" id="ARBA00008857"/>
    </source>
</evidence>